<dbReference type="EMBL" id="CM047940">
    <property type="protein sequence ID" value="KAI9904688.1"/>
    <property type="molecule type" value="Genomic_DNA"/>
</dbReference>
<name>A0ACC0VGU7_9HYPO</name>
<comment type="caution">
    <text evidence="1">The sequence shown here is derived from an EMBL/GenBank/DDBJ whole genome shotgun (WGS) entry which is preliminary data.</text>
</comment>
<keyword evidence="2" id="KW-1185">Reference proteome</keyword>
<organism evidence="1 2">
    <name type="scientific">Trichothecium roseum</name>
    <dbReference type="NCBI Taxonomy" id="47278"/>
    <lineage>
        <taxon>Eukaryota</taxon>
        <taxon>Fungi</taxon>
        <taxon>Dikarya</taxon>
        <taxon>Ascomycota</taxon>
        <taxon>Pezizomycotina</taxon>
        <taxon>Sordariomycetes</taxon>
        <taxon>Hypocreomycetidae</taxon>
        <taxon>Hypocreales</taxon>
        <taxon>Hypocreales incertae sedis</taxon>
        <taxon>Trichothecium</taxon>
    </lineage>
</organism>
<sequence>MSQSNPRRSARASANNWSLRHQRRSSTSEHIDQILENARERADNLWTDSRDASPVALRRNGSLPGRLSSEFGADETTAMLGRRSSANYQGTNGDAALRPRKPTYGRRSQTPSLHEEPLRERQEEERGHHTDHEPMELPILDEPLWWEKVLGPLRSVELENKGSVARDHLALERTFLAWLRTSLAFASIGIAVTQLFRLNTSLPDSNGDVNEGTIRRVGKPLGAAFLLISIVTLLLGYRRFSQGQQWIIRGKFPASRGTIIIVVLATLAIMILSLVLVIVIHPRRA</sequence>
<evidence type="ECO:0000313" key="2">
    <source>
        <dbReference type="Proteomes" id="UP001163324"/>
    </source>
</evidence>
<accession>A0ACC0VGU7</accession>
<dbReference type="Proteomes" id="UP001163324">
    <property type="component" value="Chromosome 1"/>
</dbReference>
<gene>
    <name evidence="1" type="ORF">N3K66_001217</name>
</gene>
<reference evidence="1" key="1">
    <citation type="submission" date="2022-10" db="EMBL/GenBank/DDBJ databases">
        <title>Complete Genome of Trichothecium roseum strain YXFP-22015, a Plant Pathogen Isolated from Citrus.</title>
        <authorList>
            <person name="Wang Y."/>
            <person name="Zhu L."/>
        </authorList>
    </citation>
    <scope>NUCLEOTIDE SEQUENCE</scope>
    <source>
        <strain evidence="1">YXFP-22015</strain>
    </source>
</reference>
<evidence type="ECO:0000313" key="1">
    <source>
        <dbReference type="EMBL" id="KAI9904688.1"/>
    </source>
</evidence>
<protein>
    <submittedName>
        <fullName evidence="1">Uncharacterized protein</fullName>
    </submittedName>
</protein>
<proteinExistence type="predicted"/>